<evidence type="ECO:0008006" key="3">
    <source>
        <dbReference type="Google" id="ProtNLM"/>
    </source>
</evidence>
<gene>
    <name evidence="1" type="ORF">D7V94_21240</name>
</gene>
<accession>A0A3A9A799</accession>
<keyword evidence="2" id="KW-1185">Reference proteome</keyword>
<comment type="caution">
    <text evidence="1">The sequence shown here is derived from an EMBL/GenBank/DDBJ whole genome shotgun (WGS) entry which is preliminary data.</text>
</comment>
<dbReference type="AlphaFoldDB" id="A0A3A9A799"/>
<name>A0A3A9A799_9FIRM</name>
<evidence type="ECO:0000313" key="2">
    <source>
        <dbReference type="Proteomes" id="UP000280696"/>
    </source>
</evidence>
<organism evidence="1 2">
    <name type="scientific">Parablautia intestinalis</name>
    <dbReference type="NCBI Taxonomy" id="2320100"/>
    <lineage>
        <taxon>Bacteria</taxon>
        <taxon>Bacillati</taxon>
        <taxon>Bacillota</taxon>
        <taxon>Clostridia</taxon>
        <taxon>Lachnospirales</taxon>
        <taxon>Lachnospiraceae</taxon>
        <taxon>Parablautia</taxon>
    </lineage>
</organism>
<sequence length="172" mass="20026">MIENRNVNIITDADGKKLALINDIRFKGKRQIDWDDVKQYLEGYVGDYYEIEESAERIYIGNELPEEYTESESRKSLMGANAKAKANAATAIPELIQIASNPAYEENRKEKHNKNAKFGWYRYDVRFALPVYEENVLVRYNIFHARLLINHAENGKKYLYDILAVKKETSKP</sequence>
<protein>
    <recommendedName>
        <fullName evidence="3">Large polyvalent protein-associated domain-containing protein</fullName>
    </recommendedName>
</protein>
<dbReference type="RefSeq" id="WP_016227179.1">
    <property type="nucleotide sequence ID" value="NZ_RAYQ01000043.1"/>
</dbReference>
<reference evidence="1 2" key="1">
    <citation type="submission" date="2018-09" db="EMBL/GenBank/DDBJ databases">
        <title>Murine metabolic-syndrome-specific gut microbial biobank.</title>
        <authorList>
            <person name="Liu C."/>
        </authorList>
    </citation>
    <scope>NUCLEOTIDE SEQUENCE [LARGE SCALE GENOMIC DNA]</scope>
    <source>
        <strain evidence="1 2">0.1xD8-82</strain>
    </source>
</reference>
<evidence type="ECO:0000313" key="1">
    <source>
        <dbReference type="EMBL" id="RKI87277.1"/>
    </source>
</evidence>
<dbReference type="OrthoDB" id="2039658at2"/>
<dbReference type="EMBL" id="RAYQ01000043">
    <property type="protein sequence ID" value="RKI87277.1"/>
    <property type="molecule type" value="Genomic_DNA"/>
</dbReference>
<dbReference type="Proteomes" id="UP000280696">
    <property type="component" value="Unassembled WGS sequence"/>
</dbReference>
<proteinExistence type="predicted"/>